<reference evidence="3" key="1">
    <citation type="submission" date="2017-01" db="EMBL/GenBank/DDBJ databases">
        <title>Genome Analysis of Deinococcus marmoris KOPRI26562.</title>
        <authorList>
            <person name="Kim J.H."/>
            <person name="Oh H.-M."/>
        </authorList>
    </citation>
    <scope>NUCLEOTIDE SEQUENCE [LARGE SCALE GENOMIC DNA]</scope>
    <source>
        <strain evidence="3">PAMC 26633</strain>
    </source>
</reference>
<evidence type="ECO:0000313" key="2">
    <source>
        <dbReference type="EMBL" id="OXC77752.1"/>
    </source>
</evidence>
<feature type="signal peptide" evidence="1">
    <location>
        <begin position="1"/>
        <end position="23"/>
    </location>
</feature>
<name>A0A226X2S3_CABSO</name>
<dbReference type="EMBL" id="MTHB01000094">
    <property type="protein sequence ID" value="OXC77752.1"/>
    <property type="molecule type" value="Genomic_DNA"/>
</dbReference>
<accession>A0A226X2S3</accession>
<evidence type="ECO:0000256" key="1">
    <source>
        <dbReference type="SAM" id="SignalP"/>
    </source>
</evidence>
<organism evidence="2 3">
    <name type="scientific">Caballeronia sordidicola</name>
    <name type="common">Burkholderia sordidicola</name>
    <dbReference type="NCBI Taxonomy" id="196367"/>
    <lineage>
        <taxon>Bacteria</taxon>
        <taxon>Pseudomonadati</taxon>
        <taxon>Pseudomonadota</taxon>
        <taxon>Betaproteobacteria</taxon>
        <taxon>Burkholderiales</taxon>
        <taxon>Burkholderiaceae</taxon>
        <taxon>Caballeronia</taxon>
    </lineage>
</organism>
<keyword evidence="1" id="KW-0732">Signal</keyword>
<dbReference type="RefSeq" id="WP_089161160.1">
    <property type="nucleotide sequence ID" value="NZ_MTHB01000094.1"/>
</dbReference>
<feature type="chain" id="PRO_5012195237" evidence="1">
    <location>
        <begin position="24"/>
        <end position="93"/>
    </location>
</feature>
<dbReference type="Proteomes" id="UP000214720">
    <property type="component" value="Unassembled WGS sequence"/>
</dbReference>
<comment type="caution">
    <text evidence="2">The sequence shown here is derived from an EMBL/GenBank/DDBJ whole genome shotgun (WGS) entry which is preliminary data.</text>
</comment>
<evidence type="ECO:0000313" key="3">
    <source>
        <dbReference type="Proteomes" id="UP000214720"/>
    </source>
</evidence>
<proteinExistence type="predicted"/>
<dbReference type="AlphaFoldDB" id="A0A226X2S3"/>
<protein>
    <submittedName>
        <fullName evidence="2">Putative signal peptide protein</fullName>
    </submittedName>
</protein>
<gene>
    <name evidence="2" type="ORF">BSU04_14785</name>
</gene>
<sequence length="93" mass="10634">MNKKILGAVLGLSVLMVSAAASAHVDVAVGIGVPGYYAPQPVYVAPPVAVAYGYGGYGGYRDEGWREREWHRREWRHEQWRENHWRERRGYGY</sequence>